<organism evidence="3 5">
    <name type="scientific">Capnocytophaga haemolytica</name>
    <dbReference type="NCBI Taxonomy" id="45243"/>
    <lineage>
        <taxon>Bacteria</taxon>
        <taxon>Pseudomonadati</taxon>
        <taxon>Bacteroidota</taxon>
        <taxon>Flavobacteriia</taxon>
        <taxon>Flavobacteriales</taxon>
        <taxon>Flavobacteriaceae</taxon>
        <taxon>Capnocytophaga</taxon>
    </lineage>
</organism>
<reference evidence="2 4" key="1">
    <citation type="submission" date="2016-02" db="EMBL/GenBank/DDBJ databases">
        <authorList>
            <person name="Holder M.E."/>
            <person name="Ajami N.J."/>
            <person name="Petrosino J.F."/>
        </authorList>
    </citation>
    <scope>NUCLEOTIDE SEQUENCE [LARGE SCALE GENOMIC DNA]</scope>
    <source>
        <strain evidence="2 4">CCUG 32990</strain>
    </source>
</reference>
<proteinExistence type="predicted"/>
<evidence type="ECO:0008006" key="6">
    <source>
        <dbReference type="Google" id="ProtNLM"/>
    </source>
</evidence>
<sequence length="226" mass="23714">MNTKITIPALVWLTLIACKSNNNEEITVDADAAANTEIAEAQRDKSAEPKELLRQVTPSQRQVQAPQTTVMLNPPHGQPGHRCDIAVGAPLPNDSNVIAQASSQARPVGQGEAMPAVSDGTQVQYVQVAQSQPTYVGKKGEKLNPPHGQPGHRCDIPVGAPLSSKPVAQAASQGAQPTVTQQQVVIPPDPNGRKVGVTEEGFSGKPNPPHGQPGHRCDIAVGETLP</sequence>
<dbReference type="EMBL" id="CP014227">
    <property type="protein sequence ID" value="AMD84207.1"/>
    <property type="molecule type" value="Genomic_DNA"/>
</dbReference>
<accession>A0AAX2GZG8</accession>
<reference evidence="3 5" key="2">
    <citation type="submission" date="2017-06" db="EMBL/GenBank/DDBJ databases">
        <authorList>
            <consortium name="Pathogen Informatics"/>
        </authorList>
    </citation>
    <scope>NUCLEOTIDE SEQUENCE [LARGE SCALE GENOMIC DNA]</scope>
    <source>
        <strain evidence="3 5">NCTC12947</strain>
    </source>
</reference>
<dbReference type="EMBL" id="LT906449">
    <property type="protein sequence ID" value="SNV12679.1"/>
    <property type="molecule type" value="Genomic_DNA"/>
</dbReference>
<dbReference type="KEGG" id="chg:AXF12_00845"/>
<evidence type="ECO:0000313" key="3">
    <source>
        <dbReference type="EMBL" id="SNV12679.1"/>
    </source>
</evidence>
<dbReference type="Proteomes" id="UP000065822">
    <property type="component" value="Chromosome"/>
</dbReference>
<dbReference type="AlphaFoldDB" id="A0AAX2GZG8"/>
<dbReference type="PROSITE" id="PS51257">
    <property type="entry name" value="PROKAR_LIPOPROTEIN"/>
    <property type="match status" value="1"/>
</dbReference>
<evidence type="ECO:0000313" key="4">
    <source>
        <dbReference type="Proteomes" id="UP000065822"/>
    </source>
</evidence>
<evidence type="ECO:0000256" key="1">
    <source>
        <dbReference type="SAM" id="MobiDB-lite"/>
    </source>
</evidence>
<feature type="compositionally biased region" description="Low complexity" evidence="1">
    <location>
        <begin position="176"/>
        <end position="186"/>
    </location>
</feature>
<evidence type="ECO:0000313" key="2">
    <source>
        <dbReference type="EMBL" id="AMD84207.1"/>
    </source>
</evidence>
<dbReference type="RefSeq" id="WP_066427743.1">
    <property type="nucleotide sequence ID" value="NZ_CP014227.1"/>
</dbReference>
<dbReference type="Proteomes" id="UP000215539">
    <property type="component" value="Chromosome 1"/>
</dbReference>
<evidence type="ECO:0000313" key="5">
    <source>
        <dbReference type="Proteomes" id="UP000215539"/>
    </source>
</evidence>
<gene>
    <name evidence="2" type="ORF">AXF12_00845</name>
    <name evidence="3" type="ORF">SAMEA44541418_01597</name>
</gene>
<name>A0AAX2GZG8_9FLAO</name>
<protein>
    <recommendedName>
        <fullName evidence="6">Secreted protein</fullName>
    </recommendedName>
</protein>
<feature type="region of interest" description="Disordered" evidence="1">
    <location>
        <begin position="169"/>
        <end position="226"/>
    </location>
</feature>
<keyword evidence="4" id="KW-1185">Reference proteome</keyword>